<evidence type="ECO:0000313" key="3">
    <source>
        <dbReference type="Proteomes" id="UP001396334"/>
    </source>
</evidence>
<evidence type="ECO:0008006" key="4">
    <source>
        <dbReference type="Google" id="ProtNLM"/>
    </source>
</evidence>
<reference evidence="2 3" key="1">
    <citation type="journal article" date="2024" name="G3 (Bethesda)">
        <title>Genome assembly of Hibiscus sabdariffa L. provides insights into metabolisms of medicinal natural products.</title>
        <authorList>
            <person name="Kim T."/>
        </authorList>
    </citation>
    <scope>NUCLEOTIDE SEQUENCE [LARGE SCALE GENOMIC DNA]</scope>
    <source>
        <strain evidence="2">TK-2024</strain>
        <tissue evidence="2">Old leaves</tissue>
    </source>
</reference>
<gene>
    <name evidence="2" type="ORF">V6N11_009491</name>
</gene>
<organism evidence="2 3">
    <name type="scientific">Hibiscus sabdariffa</name>
    <name type="common">roselle</name>
    <dbReference type="NCBI Taxonomy" id="183260"/>
    <lineage>
        <taxon>Eukaryota</taxon>
        <taxon>Viridiplantae</taxon>
        <taxon>Streptophyta</taxon>
        <taxon>Embryophyta</taxon>
        <taxon>Tracheophyta</taxon>
        <taxon>Spermatophyta</taxon>
        <taxon>Magnoliopsida</taxon>
        <taxon>eudicotyledons</taxon>
        <taxon>Gunneridae</taxon>
        <taxon>Pentapetalae</taxon>
        <taxon>rosids</taxon>
        <taxon>malvids</taxon>
        <taxon>Malvales</taxon>
        <taxon>Malvaceae</taxon>
        <taxon>Malvoideae</taxon>
        <taxon>Hibiscus</taxon>
    </lineage>
</organism>
<feature type="region of interest" description="Disordered" evidence="1">
    <location>
        <begin position="1"/>
        <end position="32"/>
    </location>
</feature>
<feature type="compositionally biased region" description="Low complexity" evidence="1">
    <location>
        <begin position="11"/>
        <end position="24"/>
    </location>
</feature>
<proteinExistence type="predicted"/>
<sequence length="150" mass="17390">MPQPKRKKGESSTTSSTPSSTRTTLHGMESSEKKIDVQQHYYNRYRMAKETLAICAEKTELEKYLSEEVEPNDLNFDILEWWSGSQMRIAEALICSQDWLRQSRGPLILEENLLELEELEDGMEDLTLNQPIIMIDESYSILEEDGENLE</sequence>
<evidence type="ECO:0000256" key="1">
    <source>
        <dbReference type="SAM" id="MobiDB-lite"/>
    </source>
</evidence>
<dbReference type="Proteomes" id="UP001396334">
    <property type="component" value="Unassembled WGS sequence"/>
</dbReference>
<comment type="caution">
    <text evidence="2">The sequence shown here is derived from an EMBL/GenBank/DDBJ whole genome shotgun (WGS) entry which is preliminary data.</text>
</comment>
<keyword evidence="3" id="KW-1185">Reference proteome</keyword>
<accession>A0ABR2P5Y5</accession>
<evidence type="ECO:0000313" key="2">
    <source>
        <dbReference type="EMBL" id="KAK8983703.1"/>
    </source>
</evidence>
<name>A0ABR2P5Y5_9ROSI</name>
<protein>
    <recommendedName>
        <fullName evidence="4">HAT C-terminal dimerisation domain-containing protein</fullName>
    </recommendedName>
</protein>
<dbReference type="EMBL" id="JBBPBN010000079">
    <property type="protein sequence ID" value="KAK8983703.1"/>
    <property type="molecule type" value="Genomic_DNA"/>
</dbReference>